<evidence type="ECO:0000313" key="4">
    <source>
        <dbReference type="Proteomes" id="UP001281203"/>
    </source>
</evidence>
<sequence>MIQSPKTQPTENDRGIAESLGPILLIAVIALGIGVFTVALLSQQAAPVLPSITFNVTYGNDGSVAIRHLGGDSIPRDQLRIYIDDGAAVHDIRALSTNGDGAGWTAWGIGDILVYTPPASSPGATGAPPKAEVLMVYSDRSGGDYLVHVSEGWRGRVPVPTTKPESFIDFVIDENVFVYGNVLRFSGDSVYGPGATVIITGGLDTADTNLGASIAVSDIYFDGDVALNHGSAGLGSTEEPGSIYVNGNLELWSGAREIYGDVYVNGNFRLKDARIHGNVYVDGDLTLGWTPWIADDARIYYTGGITTPDYYNAGILAKCIHRATVPGFKMPDKDLPAVKSADWYAARGYVSGGALTSNMKVFADSYTSTSWRPTATNVVIIARTGDITITGMGGSGVTGVFFAPNGKVTFNGEFFEGVVIARDGFFVTSGGTDVTFRNIEEYISNPNDYPF</sequence>
<comment type="caution">
    <text evidence="3">The sequence shown here is derived from an EMBL/GenBank/DDBJ whole genome shotgun (WGS) entry which is preliminary data.</text>
</comment>
<evidence type="ECO:0000259" key="2">
    <source>
        <dbReference type="Pfam" id="PF07790"/>
    </source>
</evidence>
<gene>
    <name evidence="3" type="ORF">F8E02_11960</name>
</gene>
<feature type="transmembrane region" description="Helical" evidence="1">
    <location>
        <begin position="20"/>
        <end position="41"/>
    </location>
</feature>
<evidence type="ECO:0000256" key="1">
    <source>
        <dbReference type="SAM" id="Phobius"/>
    </source>
</evidence>
<keyword evidence="1" id="KW-0812">Transmembrane</keyword>
<reference evidence="3 4" key="1">
    <citation type="submission" date="2019-10" db="EMBL/GenBank/DDBJ databases">
        <title>Isolation and characterization of Methanoculleus sp. Wushi-C6 from a hot spring well.</title>
        <authorList>
            <person name="Chen S.-C."/>
            <person name="Lan Z.-H."/>
            <person name="You Y.-T."/>
            <person name="Lai M.-C."/>
        </authorList>
    </citation>
    <scope>NUCLEOTIDE SEQUENCE [LARGE SCALE GENOMIC DNA]</scope>
    <source>
        <strain evidence="3 4">Wushi-C6</strain>
    </source>
</reference>
<name>A0ABU3X3R2_9EURY</name>
<proteinExistence type="predicted"/>
<evidence type="ECO:0000313" key="3">
    <source>
        <dbReference type="EMBL" id="MDV2482696.1"/>
    </source>
</evidence>
<feature type="domain" description="Archaeal Type IV pilin N-terminal" evidence="2">
    <location>
        <begin position="15"/>
        <end position="84"/>
    </location>
</feature>
<keyword evidence="1" id="KW-1133">Transmembrane helix</keyword>
<dbReference type="Pfam" id="PF07790">
    <property type="entry name" value="Pilin_N"/>
    <property type="match status" value="1"/>
</dbReference>
<dbReference type="EMBL" id="WBKO01000003">
    <property type="protein sequence ID" value="MDV2482696.1"/>
    <property type="molecule type" value="Genomic_DNA"/>
</dbReference>
<dbReference type="Proteomes" id="UP001281203">
    <property type="component" value="Unassembled WGS sequence"/>
</dbReference>
<keyword evidence="1" id="KW-0472">Membrane</keyword>
<keyword evidence="4" id="KW-1185">Reference proteome</keyword>
<accession>A0ABU3X3R2</accession>
<protein>
    <submittedName>
        <fullName evidence="3">Type IV pilin</fullName>
    </submittedName>
</protein>
<dbReference type="RefSeq" id="WP_317065818.1">
    <property type="nucleotide sequence ID" value="NZ_WBKO01000003.1"/>
</dbReference>
<organism evidence="3 4">
    <name type="scientific">Methanoculleus caldifontis</name>
    <dbReference type="NCBI Taxonomy" id="2651577"/>
    <lineage>
        <taxon>Archaea</taxon>
        <taxon>Methanobacteriati</taxon>
        <taxon>Methanobacteriota</taxon>
        <taxon>Stenosarchaea group</taxon>
        <taxon>Methanomicrobia</taxon>
        <taxon>Methanomicrobiales</taxon>
        <taxon>Methanomicrobiaceae</taxon>
        <taxon>Methanoculleus</taxon>
    </lineage>
</organism>
<dbReference type="InterPro" id="IPR012859">
    <property type="entry name" value="Pilin_N_archaeal"/>
</dbReference>